<dbReference type="InterPro" id="IPR018490">
    <property type="entry name" value="cNMP-bd_dom_sf"/>
</dbReference>
<evidence type="ECO:0000313" key="2">
    <source>
        <dbReference type="Proteomes" id="UP001172083"/>
    </source>
</evidence>
<reference evidence="1" key="1">
    <citation type="submission" date="2023-06" db="EMBL/GenBank/DDBJ databases">
        <title>Genomic of Agaribacillus aureum.</title>
        <authorList>
            <person name="Wang G."/>
        </authorList>
    </citation>
    <scope>NUCLEOTIDE SEQUENCE</scope>
    <source>
        <strain evidence="1">BMA12</strain>
    </source>
</reference>
<gene>
    <name evidence="1" type="ORF">QQ020_04695</name>
</gene>
<proteinExistence type="predicted"/>
<protein>
    <submittedName>
        <fullName evidence="1">Crp/Fnr family transcriptional regulator</fullName>
    </submittedName>
</protein>
<dbReference type="Proteomes" id="UP001172083">
    <property type="component" value="Unassembled WGS sequence"/>
</dbReference>
<dbReference type="InterPro" id="IPR014710">
    <property type="entry name" value="RmlC-like_jellyroll"/>
</dbReference>
<evidence type="ECO:0000313" key="1">
    <source>
        <dbReference type="EMBL" id="MDN5211331.1"/>
    </source>
</evidence>
<keyword evidence="2" id="KW-1185">Reference proteome</keyword>
<dbReference type="SUPFAM" id="SSF51206">
    <property type="entry name" value="cAMP-binding domain-like"/>
    <property type="match status" value="1"/>
</dbReference>
<sequence length="176" mass="20331">MNQKTTLSASLHSIELLKNEDFFLKYGKPCTKIGKLKKGVMRGFVYNKDGDEITTHFYQEGDMVVGSYIPNVNISMSIQALEDCEISIANYSEVMSHVNKDPEITEIITREFQKLNKQLQSRLVSLLNLNSLEKYKLFLKDYPGLLNRIPHYYIAQYLGITPTQLSRARKRFSQQL</sequence>
<name>A0ABT8L2T3_9BACT</name>
<dbReference type="EMBL" id="JAUJEB010000001">
    <property type="protein sequence ID" value="MDN5211331.1"/>
    <property type="molecule type" value="Genomic_DNA"/>
</dbReference>
<comment type="caution">
    <text evidence="1">The sequence shown here is derived from an EMBL/GenBank/DDBJ whole genome shotgun (WGS) entry which is preliminary data.</text>
</comment>
<dbReference type="Gene3D" id="2.60.120.10">
    <property type="entry name" value="Jelly Rolls"/>
    <property type="match status" value="1"/>
</dbReference>
<organism evidence="1 2">
    <name type="scientific">Agaribacillus aureus</name>
    <dbReference type="NCBI Taxonomy" id="3051825"/>
    <lineage>
        <taxon>Bacteria</taxon>
        <taxon>Pseudomonadati</taxon>
        <taxon>Bacteroidota</taxon>
        <taxon>Cytophagia</taxon>
        <taxon>Cytophagales</taxon>
        <taxon>Splendidivirgaceae</taxon>
        <taxon>Agaribacillus</taxon>
    </lineage>
</organism>
<accession>A0ABT8L2T3</accession>
<dbReference type="RefSeq" id="WP_346756666.1">
    <property type="nucleotide sequence ID" value="NZ_JAUJEB010000001.1"/>
</dbReference>